<keyword evidence="7 10" id="KW-0472">Membrane</keyword>
<dbReference type="PANTHER" id="PTHR21137">
    <property type="entry name" value="ODORANT RECEPTOR"/>
    <property type="match status" value="1"/>
</dbReference>
<evidence type="ECO:0000256" key="2">
    <source>
        <dbReference type="ARBA" id="ARBA00022475"/>
    </source>
</evidence>
<evidence type="ECO:0000256" key="4">
    <source>
        <dbReference type="ARBA" id="ARBA00022692"/>
    </source>
</evidence>
<dbReference type="AlphaFoldDB" id="A0A346D457"/>
<dbReference type="PANTHER" id="PTHR21137:SF35">
    <property type="entry name" value="ODORANT RECEPTOR 19A-RELATED"/>
    <property type="match status" value="1"/>
</dbReference>
<dbReference type="InterPro" id="IPR004117">
    <property type="entry name" value="7tm6_olfct_rcpt"/>
</dbReference>
<name>A0A346D457_9HYME</name>
<dbReference type="GO" id="GO:0007165">
    <property type="term" value="P:signal transduction"/>
    <property type="evidence" value="ECO:0007669"/>
    <property type="project" value="UniProtKB-KW"/>
</dbReference>
<reference evidence="11" key="1">
    <citation type="journal article" date="2018" name="Insect Mol. Biol.">
        <title>An odorant receptor mediates the attractiveness of cis-jasmone to Campoletis chlorideae, the endoparasitoid of Helicoverpa armigera.</title>
        <authorList>
            <person name="Sun Y.L."/>
            <person name="Dong J.F."/>
            <person name="Ning C."/>
            <person name="Ding P.P."/>
            <person name="Huang L.Q."/>
            <person name="Sun J.G."/>
            <person name="Wang C.Z."/>
        </authorList>
    </citation>
    <scope>NUCLEOTIDE SEQUENCE</scope>
    <source>
        <strain evidence="11">CchlOR109</strain>
    </source>
</reference>
<evidence type="ECO:0000256" key="5">
    <source>
        <dbReference type="ARBA" id="ARBA00022725"/>
    </source>
</evidence>
<proteinExistence type="evidence at transcript level"/>
<evidence type="ECO:0000256" key="6">
    <source>
        <dbReference type="ARBA" id="ARBA00022989"/>
    </source>
</evidence>
<feature type="transmembrane region" description="Helical" evidence="10">
    <location>
        <begin position="37"/>
        <end position="58"/>
    </location>
</feature>
<keyword evidence="5" id="KW-0552">Olfaction</keyword>
<accession>A0A346D457</accession>
<feature type="transmembrane region" description="Helical" evidence="10">
    <location>
        <begin position="129"/>
        <end position="151"/>
    </location>
</feature>
<keyword evidence="3" id="KW-0716">Sensory transduction</keyword>
<dbReference type="GO" id="GO:0005549">
    <property type="term" value="F:odorant binding"/>
    <property type="evidence" value="ECO:0007669"/>
    <property type="project" value="InterPro"/>
</dbReference>
<evidence type="ECO:0000256" key="7">
    <source>
        <dbReference type="ARBA" id="ARBA00023136"/>
    </source>
</evidence>
<keyword evidence="9" id="KW-0807">Transducer</keyword>
<evidence type="ECO:0000256" key="8">
    <source>
        <dbReference type="ARBA" id="ARBA00023170"/>
    </source>
</evidence>
<organism evidence="11">
    <name type="scientific">Campoletis chlorideae</name>
    <dbReference type="NCBI Taxonomy" id="219166"/>
    <lineage>
        <taxon>Eukaryota</taxon>
        <taxon>Metazoa</taxon>
        <taxon>Ecdysozoa</taxon>
        <taxon>Arthropoda</taxon>
        <taxon>Hexapoda</taxon>
        <taxon>Insecta</taxon>
        <taxon>Pterygota</taxon>
        <taxon>Neoptera</taxon>
        <taxon>Endopterygota</taxon>
        <taxon>Hymenoptera</taxon>
        <taxon>Apocrita</taxon>
        <taxon>Ichneumonoidea</taxon>
        <taxon>Ichneumonidae</taxon>
        <taxon>Campopleginae</taxon>
        <taxon>Dusona group</taxon>
        <taxon>Campoletis</taxon>
    </lineage>
</organism>
<feature type="transmembrane region" description="Helical" evidence="10">
    <location>
        <begin position="70"/>
        <end position="92"/>
    </location>
</feature>
<comment type="subcellular location">
    <subcellularLocation>
        <location evidence="1">Cell membrane</location>
        <topology evidence="1">Multi-pass membrane protein</topology>
    </subcellularLocation>
</comment>
<dbReference type="GO" id="GO:0005886">
    <property type="term" value="C:plasma membrane"/>
    <property type="evidence" value="ECO:0007669"/>
    <property type="project" value="UniProtKB-SubCell"/>
</dbReference>
<keyword evidence="4 10" id="KW-0812">Transmembrane</keyword>
<dbReference type="GO" id="GO:0004984">
    <property type="term" value="F:olfactory receptor activity"/>
    <property type="evidence" value="ECO:0007669"/>
    <property type="project" value="InterPro"/>
</dbReference>
<keyword evidence="6 10" id="KW-1133">Transmembrane helix</keyword>
<evidence type="ECO:0000256" key="1">
    <source>
        <dbReference type="ARBA" id="ARBA00004651"/>
    </source>
</evidence>
<reference evidence="11" key="2">
    <citation type="submission" date="2018-01" db="EMBL/GenBank/DDBJ databases">
        <authorList>
            <person name="Gaut B.S."/>
            <person name="Morton B.R."/>
            <person name="Clegg M.T."/>
            <person name="Duvall M.R."/>
        </authorList>
    </citation>
    <scope>NUCLEOTIDE SEQUENCE</scope>
    <source>
        <strain evidence="11">CchlOR109</strain>
    </source>
</reference>
<feature type="transmembrane region" description="Helical" evidence="10">
    <location>
        <begin position="12"/>
        <end position="30"/>
    </location>
</feature>
<evidence type="ECO:0000313" key="11">
    <source>
        <dbReference type="EMBL" id="AXM05227.1"/>
    </source>
</evidence>
<evidence type="ECO:0000256" key="10">
    <source>
        <dbReference type="SAM" id="Phobius"/>
    </source>
</evidence>
<dbReference type="Pfam" id="PF02949">
    <property type="entry name" value="7tm_6"/>
    <property type="match status" value="1"/>
</dbReference>
<sequence>MSRETPDRSPMVKYPILIFVCNGFWCPMWFSTIKKLFYHCYTVLSSFFISSFMLAQFIDTLVSVNTITGFVNNCITLMPTINALCKALNLLAKRQRIIKLMYSLDNEKFRSQNCRETKVLKKYRRLSRFISAVITVNTLVTLEFMVFGPIIKNPQLRRLPFGAWVPYDANTEISFWFTLMWEKISASAVGLANLANDVLSISIMMHISGQLDILSDRLINLADDNSEDISDRRFDKVYNHEDLARDKRIRDKFVDCLHHHILIFQLADDLQECFVWTFASQMLVSLTGTCTGAFQLARSSIGNSEFTTAALFIGCMISEAFLYCWFGNEVHLKVNFQNY</sequence>
<keyword evidence="8 11" id="KW-0675">Receptor</keyword>
<dbReference type="EMBL" id="MG859399">
    <property type="protein sequence ID" value="AXM05227.1"/>
    <property type="molecule type" value="mRNA"/>
</dbReference>
<keyword evidence="2" id="KW-1003">Cell membrane</keyword>
<evidence type="ECO:0000256" key="3">
    <source>
        <dbReference type="ARBA" id="ARBA00022606"/>
    </source>
</evidence>
<evidence type="ECO:0000256" key="9">
    <source>
        <dbReference type="ARBA" id="ARBA00023224"/>
    </source>
</evidence>
<protein>
    <submittedName>
        <fullName evidence="11">Odorant receptor</fullName>
    </submittedName>
</protein>